<evidence type="ECO:0000313" key="3">
    <source>
        <dbReference type="Proteomes" id="UP001597460"/>
    </source>
</evidence>
<evidence type="ECO:0000313" key="2">
    <source>
        <dbReference type="EMBL" id="MFD2531183.1"/>
    </source>
</evidence>
<dbReference type="InterPro" id="IPR000415">
    <property type="entry name" value="Nitroreductase-like"/>
</dbReference>
<protein>
    <submittedName>
        <fullName evidence="2">Nitroreductase family protein</fullName>
    </submittedName>
</protein>
<dbReference type="Gene3D" id="3.40.109.10">
    <property type="entry name" value="NADH Oxidase"/>
    <property type="match status" value="1"/>
</dbReference>
<dbReference type="PANTHER" id="PTHR43821:SF1">
    <property type="entry name" value="NAD(P)H NITROREDUCTASE YDJA-RELATED"/>
    <property type="match status" value="1"/>
</dbReference>
<accession>A0ABW5JEK7</accession>
<dbReference type="EMBL" id="JBHULI010000002">
    <property type="protein sequence ID" value="MFD2531183.1"/>
    <property type="molecule type" value="Genomic_DNA"/>
</dbReference>
<proteinExistence type="predicted"/>
<dbReference type="Proteomes" id="UP001597460">
    <property type="component" value="Unassembled WGS sequence"/>
</dbReference>
<dbReference type="InterPro" id="IPR029479">
    <property type="entry name" value="Nitroreductase"/>
</dbReference>
<sequence length="221" mass="24915">MTTDESIRTRKTLKLRVDPEKPLPVTKGEEFKQTIKELIELAGKAPFHYESSEDQRKGSLQGIEPWRFHALDGKTCRSFLRSLNQDKPMKAPEGIRQMLAAADGLILATWLPEKSRKLSRRFHPNLKNMEHIAATGAAIQNLLLAATSRGINAYWSSGGIIRKDKVLEFLGIPKHEILLGAVFLFPEEYPADTETKTGKNAEERSEVGDFMDWIEAGENIQ</sequence>
<dbReference type="Pfam" id="PF00881">
    <property type="entry name" value="Nitroreductase"/>
    <property type="match status" value="1"/>
</dbReference>
<dbReference type="PANTHER" id="PTHR43821">
    <property type="entry name" value="NAD(P)H NITROREDUCTASE YDJA-RELATED"/>
    <property type="match status" value="1"/>
</dbReference>
<comment type="caution">
    <text evidence="2">The sequence shown here is derived from an EMBL/GenBank/DDBJ whole genome shotgun (WGS) entry which is preliminary data.</text>
</comment>
<dbReference type="SUPFAM" id="SSF55469">
    <property type="entry name" value="FMN-dependent nitroreductase-like"/>
    <property type="match status" value="1"/>
</dbReference>
<feature type="domain" description="Nitroreductase" evidence="1">
    <location>
        <begin position="32"/>
        <end position="181"/>
    </location>
</feature>
<name>A0ABW5JEK7_9BACT</name>
<evidence type="ECO:0000259" key="1">
    <source>
        <dbReference type="Pfam" id="PF00881"/>
    </source>
</evidence>
<dbReference type="InterPro" id="IPR052530">
    <property type="entry name" value="NAD(P)H_nitroreductase"/>
</dbReference>
<reference evidence="3" key="1">
    <citation type="journal article" date="2019" name="Int. J. Syst. Evol. Microbiol.">
        <title>The Global Catalogue of Microorganisms (GCM) 10K type strain sequencing project: providing services to taxonomists for standard genome sequencing and annotation.</title>
        <authorList>
            <consortium name="The Broad Institute Genomics Platform"/>
            <consortium name="The Broad Institute Genome Sequencing Center for Infectious Disease"/>
            <person name="Wu L."/>
            <person name="Ma J."/>
        </authorList>
    </citation>
    <scope>NUCLEOTIDE SEQUENCE [LARGE SCALE GENOMIC DNA]</scope>
    <source>
        <strain evidence="3">KCTC 52042</strain>
    </source>
</reference>
<organism evidence="2 3">
    <name type="scientific">Gracilimonas halophila</name>
    <dbReference type="NCBI Taxonomy" id="1834464"/>
    <lineage>
        <taxon>Bacteria</taxon>
        <taxon>Pseudomonadati</taxon>
        <taxon>Balneolota</taxon>
        <taxon>Balneolia</taxon>
        <taxon>Balneolales</taxon>
        <taxon>Balneolaceae</taxon>
        <taxon>Gracilimonas</taxon>
    </lineage>
</organism>
<gene>
    <name evidence="2" type="ORF">ACFSVN_01850</name>
</gene>
<keyword evidence="3" id="KW-1185">Reference proteome</keyword>
<dbReference type="RefSeq" id="WP_390297743.1">
    <property type="nucleotide sequence ID" value="NZ_JBHULI010000002.1"/>
</dbReference>